<dbReference type="AlphaFoldDB" id="H6KZ10"/>
<dbReference type="STRING" id="984262.SGRA_0555"/>
<feature type="transmembrane region" description="Helical" evidence="8">
    <location>
        <begin position="78"/>
        <end position="97"/>
    </location>
</feature>
<evidence type="ECO:0000313" key="9">
    <source>
        <dbReference type="EMBL" id="AFC23294.1"/>
    </source>
</evidence>
<dbReference type="PANTHER" id="PTHR30269:SF0">
    <property type="entry name" value="MEMBRANE TRANSPORTER PROTEIN YFCA-RELATED"/>
    <property type="match status" value="1"/>
</dbReference>
<keyword evidence="5 8" id="KW-0812">Transmembrane</keyword>
<proteinExistence type="inferred from homology"/>
<feature type="transmembrane region" description="Helical" evidence="8">
    <location>
        <begin position="156"/>
        <end position="174"/>
    </location>
</feature>
<dbReference type="PANTHER" id="PTHR30269">
    <property type="entry name" value="TRANSMEMBRANE PROTEIN YFCA"/>
    <property type="match status" value="1"/>
</dbReference>
<keyword evidence="10" id="KW-1185">Reference proteome</keyword>
<reference evidence="9 10" key="1">
    <citation type="journal article" date="2012" name="Stand. Genomic Sci.">
        <title>Complete genome sequencing and analysis of Saprospira grandis str. Lewin, a predatory marine bacterium.</title>
        <authorList>
            <person name="Saw J.H."/>
            <person name="Yuryev A."/>
            <person name="Kanbe M."/>
            <person name="Hou S."/>
            <person name="Young A.G."/>
            <person name="Aizawa S."/>
            <person name="Alam M."/>
        </authorList>
    </citation>
    <scope>NUCLEOTIDE SEQUENCE [LARGE SCALE GENOMIC DNA]</scope>
    <source>
        <strain evidence="9 10">Lewin</strain>
    </source>
</reference>
<evidence type="ECO:0000256" key="1">
    <source>
        <dbReference type="ARBA" id="ARBA00004651"/>
    </source>
</evidence>
<dbReference type="InterPro" id="IPR002781">
    <property type="entry name" value="TM_pro_TauE-like"/>
</dbReference>
<name>H6KZ10_SAPGL</name>
<feature type="transmembrane region" description="Helical" evidence="8">
    <location>
        <begin position="7"/>
        <end position="40"/>
    </location>
</feature>
<keyword evidence="4 8" id="KW-1003">Cell membrane</keyword>
<feature type="transmembrane region" description="Helical" evidence="8">
    <location>
        <begin position="133"/>
        <end position="150"/>
    </location>
</feature>
<feature type="transmembrane region" description="Helical" evidence="8">
    <location>
        <begin position="233"/>
        <end position="251"/>
    </location>
</feature>
<dbReference type="eggNOG" id="COG0730">
    <property type="taxonomic scope" value="Bacteria"/>
</dbReference>
<protein>
    <recommendedName>
        <fullName evidence="8">Probable membrane transporter protein</fullName>
    </recommendedName>
</protein>
<evidence type="ECO:0000313" key="10">
    <source>
        <dbReference type="Proteomes" id="UP000007519"/>
    </source>
</evidence>
<dbReference type="GO" id="GO:0005886">
    <property type="term" value="C:plasma membrane"/>
    <property type="evidence" value="ECO:0007669"/>
    <property type="project" value="UniProtKB-SubCell"/>
</dbReference>
<comment type="subcellular location">
    <subcellularLocation>
        <location evidence="1 8">Cell membrane</location>
        <topology evidence="1 8">Multi-pass membrane protein</topology>
    </subcellularLocation>
</comment>
<sequence length="252" mass="27490">MPEDIYLYLLAAFGSLLAGFINTLAGSGSVITLSILMYVVGLPAKIASATIRFSILSMLGFTLPHYQRAGKINWRRDWLMVVSTALGGICGIFLLIYVDNAVFKDSMKYVFLALLFIVLFDSKRWLKETDPRSLSPFLVVPLFFLVGLYGGFIQMGVGLLFLVVTVLGAGYNIIDAGGVKLAAIASYTIFAVLLFAYSGLIRWDFALAMSVGEIAGGQLGARFAVKHPKAGLWAHRMLVVLLISVVVRAFLF</sequence>
<feature type="transmembrane region" description="Helical" evidence="8">
    <location>
        <begin position="109"/>
        <end position="126"/>
    </location>
</feature>
<dbReference type="RefSeq" id="WP_014373538.1">
    <property type="nucleotide sequence ID" value="NC_016940.1"/>
</dbReference>
<feature type="transmembrane region" description="Helical" evidence="8">
    <location>
        <begin position="181"/>
        <end position="200"/>
    </location>
</feature>
<evidence type="ECO:0000256" key="3">
    <source>
        <dbReference type="ARBA" id="ARBA00022448"/>
    </source>
</evidence>
<dbReference type="Proteomes" id="UP000007519">
    <property type="component" value="Chromosome"/>
</dbReference>
<organism evidence="9 10">
    <name type="scientific">Saprospira grandis (strain Lewin)</name>
    <dbReference type="NCBI Taxonomy" id="984262"/>
    <lineage>
        <taxon>Bacteria</taxon>
        <taxon>Pseudomonadati</taxon>
        <taxon>Bacteroidota</taxon>
        <taxon>Saprospiria</taxon>
        <taxon>Saprospirales</taxon>
        <taxon>Saprospiraceae</taxon>
        <taxon>Saprospira</taxon>
    </lineage>
</organism>
<evidence type="ECO:0000256" key="5">
    <source>
        <dbReference type="ARBA" id="ARBA00022692"/>
    </source>
</evidence>
<dbReference type="Pfam" id="PF01925">
    <property type="entry name" value="TauE"/>
    <property type="match status" value="1"/>
</dbReference>
<evidence type="ECO:0000256" key="2">
    <source>
        <dbReference type="ARBA" id="ARBA00009142"/>
    </source>
</evidence>
<evidence type="ECO:0000256" key="8">
    <source>
        <dbReference type="RuleBase" id="RU363041"/>
    </source>
</evidence>
<accession>H6KZ10</accession>
<dbReference type="EMBL" id="CP002831">
    <property type="protein sequence ID" value="AFC23294.1"/>
    <property type="molecule type" value="Genomic_DNA"/>
</dbReference>
<keyword evidence="3" id="KW-0813">Transport</keyword>
<dbReference type="OrthoDB" id="554695at2"/>
<dbReference type="KEGG" id="sgn:SGRA_0555"/>
<evidence type="ECO:0000256" key="7">
    <source>
        <dbReference type="ARBA" id="ARBA00023136"/>
    </source>
</evidence>
<gene>
    <name evidence="9" type="ordered locus">SGRA_0555</name>
</gene>
<dbReference type="InterPro" id="IPR052017">
    <property type="entry name" value="TSUP"/>
</dbReference>
<evidence type="ECO:0000256" key="4">
    <source>
        <dbReference type="ARBA" id="ARBA00022475"/>
    </source>
</evidence>
<keyword evidence="7 8" id="KW-0472">Membrane</keyword>
<keyword evidence="6 8" id="KW-1133">Transmembrane helix</keyword>
<dbReference type="HOGENOM" id="CLU_045498_2_3_10"/>
<comment type="similarity">
    <text evidence="2 8">Belongs to the 4-toluene sulfonate uptake permease (TSUP) (TC 2.A.102) family.</text>
</comment>
<evidence type="ECO:0000256" key="6">
    <source>
        <dbReference type="ARBA" id="ARBA00022989"/>
    </source>
</evidence>